<protein>
    <submittedName>
        <fullName evidence="1">Similar to RIKEN cDNA 1500015O10 (Predicted)</fullName>
    </submittedName>
</protein>
<evidence type="ECO:0000313" key="2">
    <source>
        <dbReference type="Proteomes" id="UP000234681"/>
    </source>
</evidence>
<name>A6INR7_RAT</name>
<dbReference type="Proteomes" id="UP000234681">
    <property type="component" value="Chromosome 9"/>
</dbReference>
<dbReference type="EMBL" id="CH473965">
    <property type="protein sequence ID" value="EDL99143.1"/>
    <property type="molecule type" value="Genomic_DNA"/>
</dbReference>
<gene>
    <name evidence="1" type="primary">RGD1305645_predicted</name>
    <name evidence="1" type="ORF">rCG_22484</name>
</gene>
<proteinExistence type="predicted"/>
<reference evidence="1 2" key="1">
    <citation type="submission" date="2005-09" db="EMBL/GenBank/DDBJ databases">
        <authorList>
            <person name="Mural R.J."/>
            <person name="Li P.W."/>
            <person name="Adams M.D."/>
            <person name="Amanatides P.G."/>
            <person name="Baden-Tillson H."/>
            <person name="Barnstead M."/>
            <person name="Chin S.H."/>
            <person name="Dew I."/>
            <person name="Evans C.A."/>
            <person name="Ferriera S."/>
            <person name="Flanigan M."/>
            <person name="Fosler C."/>
            <person name="Glodek A."/>
            <person name="Gu Z."/>
            <person name="Holt R.A."/>
            <person name="Jennings D."/>
            <person name="Kraft C.L."/>
            <person name="Lu F."/>
            <person name="Nguyen T."/>
            <person name="Nusskern D.R."/>
            <person name="Pfannkoch C.M."/>
            <person name="Sitter C."/>
            <person name="Sutton G.G."/>
            <person name="Venter J.C."/>
            <person name="Wang Z."/>
            <person name="Woodage T."/>
            <person name="Zheng X.H."/>
            <person name="Zhong F."/>
        </authorList>
    </citation>
    <scope>NUCLEOTIDE SEQUENCE [LARGE SCALE GENOMIC DNA]</scope>
    <source>
        <strain>BN</strain>
        <strain evidence="2">Sprague-Dawley</strain>
    </source>
</reference>
<dbReference type="AlphaFoldDB" id="A6INR7"/>
<accession>A6INR7</accession>
<evidence type="ECO:0000313" key="1">
    <source>
        <dbReference type="EMBL" id="EDL99143.1"/>
    </source>
</evidence>
<sequence length="44" mass="4578">MGTSSARPAVLALAGLALLLLLCLGPGDVSGNKLKKMLQKREEI</sequence>
<organism evidence="1 2">
    <name type="scientific">Rattus norvegicus</name>
    <name type="common">Rat</name>
    <dbReference type="NCBI Taxonomy" id="10116"/>
    <lineage>
        <taxon>Eukaryota</taxon>
        <taxon>Metazoa</taxon>
        <taxon>Chordata</taxon>
        <taxon>Craniata</taxon>
        <taxon>Vertebrata</taxon>
        <taxon>Euteleostomi</taxon>
        <taxon>Mammalia</taxon>
        <taxon>Eutheria</taxon>
        <taxon>Euarchontoglires</taxon>
        <taxon>Glires</taxon>
        <taxon>Rodentia</taxon>
        <taxon>Myomorpha</taxon>
        <taxon>Muroidea</taxon>
        <taxon>Muridae</taxon>
        <taxon>Murinae</taxon>
        <taxon>Rattus</taxon>
    </lineage>
</organism>